<evidence type="ECO:0000256" key="2">
    <source>
        <dbReference type="ARBA" id="ARBA00023125"/>
    </source>
</evidence>
<dbReference type="Gene3D" id="1.10.357.10">
    <property type="entry name" value="Tetracycline Repressor, domain 2"/>
    <property type="match status" value="1"/>
</dbReference>
<dbReference type="GO" id="GO:0000976">
    <property type="term" value="F:transcription cis-regulatory region binding"/>
    <property type="evidence" value="ECO:0007669"/>
    <property type="project" value="TreeGrafter"/>
</dbReference>
<evidence type="ECO:0000256" key="4">
    <source>
        <dbReference type="PROSITE-ProRule" id="PRU00335"/>
    </source>
</evidence>
<evidence type="ECO:0000256" key="1">
    <source>
        <dbReference type="ARBA" id="ARBA00023015"/>
    </source>
</evidence>
<accession>A0A1V4CY23</accession>
<dbReference type="InterPro" id="IPR036271">
    <property type="entry name" value="Tet_transcr_reg_TetR-rel_C_sf"/>
</dbReference>
<feature type="domain" description="HTH tetR-type" evidence="5">
    <location>
        <begin position="18"/>
        <end position="79"/>
    </location>
</feature>
<dbReference type="InterPro" id="IPR009057">
    <property type="entry name" value="Homeodomain-like_sf"/>
</dbReference>
<dbReference type="InterPro" id="IPR023772">
    <property type="entry name" value="DNA-bd_HTH_TetR-type_CS"/>
</dbReference>
<evidence type="ECO:0000256" key="3">
    <source>
        <dbReference type="ARBA" id="ARBA00023163"/>
    </source>
</evidence>
<dbReference type="Proteomes" id="UP000033615">
    <property type="component" value="Unassembled WGS sequence"/>
</dbReference>
<reference evidence="6" key="1">
    <citation type="submission" date="2016-12" db="EMBL/GenBank/DDBJ databases">
        <title>Genome sequence of Streptomyces antioxidans MUSC 164.</title>
        <authorList>
            <person name="Lee L.-H."/>
            <person name="Ser H.-L."/>
        </authorList>
    </citation>
    <scope>NUCLEOTIDE SEQUENCE [LARGE SCALE GENOMIC DNA]</scope>
    <source>
        <strain evidence="6">MUSC 164</strain>
    </source>
</reference>
<dbReference type="InterPro" id="IPR050109">
    <property type="entry name" value="HTH-type_TetR-like_transc_reg"/>
</dbReference>
<dbReference type="Gene3D" id="1.10.10.60">
    <property type="entry name" value="Homeodomain-like"/>
    <property type="match status" value="1"/>
</dbReference>
<dbReference type="RefSeq" id="WP_046084461.1">
    <property type="nucleotide sequence ID" value="NZ_LAKD02000091.1"/>
</dbReference>
<dbReference type="SUPFAM" id="SSF48498">
    <property type="entry name" value="Tetracyclin repressor-like, C-terminal domain"/>
    <property type="match status" value="1"/>
</dbReference>
<organism evidence="6 7">
    <name type="scientific">Streptomyces antioxidans</name>
    <dbReference type="NCBI Taxonomy" id="1507734"/>
    <lineage>
        <taxon>Bacteria</taxon>
        <taxon>Bacillati</taxon>
        <taxon>Actinomycetota</taxon>
        <taxon>Actinomycetes</taxon>
        <taxon>Kitasatosporales</taxon>
        <taxon>Streptomycetaceae</taxon>
        <taxon>Streptomyces</taxon>
    </lineage>
</organism>
<keyword evidence="3" id="KW-0804">Transcription</keyword>
<evidence type="ECO:0000313" key="7">
    <source>
        <dbReference type="Proteomes" id="UP000033615"/>
    </source>
</evidence>
<protein>
    <submittedName>
        <fullName evidence="6">TetR family transcriptional regulator</fullName>
    </submittedName>
</protein>
<proteinExistence type="predicted"/>
<feature type="DNA-binding region" description="H-T-H motif" evidence="4">
    <location>
        <begin position="42"/>
        <end position="61"/>
    </location>
</feature>
<evidence type="ECO:0000259" key="5">
    <source>
        <dbReference type="PROSITE" id="PS50977"/>
    </source>
</evidence>
<dbReference type="PROSITE" id="PS01081">
    <property type="entry name" value="HTH_TETR_1"/>
    <property type="match status" value="1"/>
</dbReference>
<keyword evidence="1" id="KW-0805">Transcription regulation</keyword>
<dbReference type="SUPFAM" id="SSF46689">
    <property type="entry name" value="Homeodomain-like"/>
    <property type="match status" value="1"/>
</dbReference>
<name>A0A1V4CY23_9ACTN</name>
<gene>
    <name evidence="6" type="ORF">VT50_0228720</name>
</gene>
<sequence length="208" mass="22769">MTAPESSAPRLRGRPRSPATDAAIIEAALRLLEEGASVGGLSIEGIAREAGVGKATVYRRWPDKNALLLDVLRSLEEPGPEPSGVSVRDDLVAILEFMRRRGLAKRNSALLRNVITQMHAHLELWRAYDETVIEARRTALRAVLRRGQETGEIRTDVDLELLADLFTGPMLSRAILHEWKELPEGLAERIVDAVLHGVAPAPRADAPG</sequence>
<dbReference type="GO" id="GO:0003700">
    <property type="term" value="F:DNA-binding transcription factor activity"/>
    <property type="evidence" value="ECO:0007669"/>
    <property type="project" value="TreeGrafter"/>
</dbReference>
<dbReference type="PANTHER" id="PTHR30055:SF148">
    <property type="entry name" value="TETR-FAMILY TRANSCRIPTIONAL REGULATOR"/>
    <property type="match status" value="1"/>
</dbReference>
<dbReference type="Pfam" id="PF16859">
    <property type="entry name" value="TetR_C_11"/>
    <property type="match status" value="1"/>
</dbReference>
<dbReference type="EMBL" id="LAKD02000091">
    <property type="protein sequence ID" value="OPF73398.1"/>
    <property type="molecule type" value="Genomic_DNA"/>
</dbReference>
<dbReference type="InterPro" id="IPR011075">
    <property type="entry name" value="TetR_C"/>
</dbReference>
<evidence type="ECO:0000313" key="6">
    <source>
        <dbReference type="EMBL" id="OPF73398.1"/>
    </source>
</evidence>
<dbReference type="AlphaFoldDB" id="A0A1V4CY23"/>
<keyword evidence="2 4" id="KW-0238">DNA-binding</keyword>
<dbReference type="OrthoDB" id="9796019at2"/>
<dbReference type="Pfam" id="PF00440">
    <property type="entry name" value="TetR_N"/>
    <property type="match status" value="1"/>
</dbReference>
<keyword evidence="7" id="KW-1185">Reference proteome</keyword>
<dbReference type="PANTHER" id="PTHR30055">
    <property type="entry name" value="HTH-TYPE TRANSCRIPTIONAL REGULATOR RUTR"/>
    <property type="match status" value="1"/>
</dbReference>
<dbReference type="InterPro" id="IPR001647">
    <property type="entry name" value="HTH_TetR"/>
</dbReference>
<comment type="caution">
    <text evidence="6">The sequence shown here is derived from an EMBL/GenBank/DDBJ whole genome shotgun (WGS) entry which is preliminary data.</text>
</comment>
<dbReference type="PROSITE" id="PS50977">
    <property type="entry name" value="HTH_TETR_2"/>
    <property type="match status" value="1"/>
</dbReference>